<comment type="caution">
    <text evidence="2">The sequence shown here is derived from an EMBL/GenBank/DDBJ whole genome shotgun (WGS) entry which is preliminary data.</text>
</comment>
<evidence type="ECO:0008006" key="5">
    <source>
        <dbReference type="Google" id="ProtNLM"/>
    </source>
</evidence>
<dbReference type="AlphaFoldDB" id="A0A2J8HUF7"/>
<gene>
    <name evidence="2" type="ORF">C1N32_10430</name>
    <name evidence="1" type="ORF">C1O25_06055</name>
</gene>
<proteinExistence type="predicted"/>
<dbReference type="EMBL" id="POSK01000006">
    <property type="protein sequence ID" value="PNI04747.1"/>
    <property type="molecule type" value="Genomic_DNA"/>
</dbReference>
<accession>A0A2J8HUF7</accession>
<name>A0A2J8HUF7_VIBDI</name>
<organism evidence="2 3">
    <name type="scientific">Vibrio diazotrophicus</name>
    <dbReference type="NCBI Taxonomy" id="685"/>
    <lineage>
        <taxon>Bacteria</taxon>
        <taxon>Pseudomonadati</taxon>
        <taxon>Pseudomonadota</taxon>
        <taxon>Gammaproteobacteria</taxon>
        <taxon>Vibrionales</taxon>
        <taxon>Vibrionaceae</taxon>
        <taxon>Vibrio</taxon>
    </lineage>
</organism>
<dbReference type="Proteomes" id="UP000236547">
    <property type="component" value="Unassembled WGS sequence"/>
</dbReference>
<dbReference type="Proteomes" id="UP000236449">
    <property type="component" value="Unassembled WGS sequence"/>
</dbReference>
<evidence type="ECO:0000313" key="2">
    <source>
        <dbReference type="EMBL" id="PNI04747.1"/>
    </source>
</evidence>
<evidence type="ECO:0000313" key="3">
    <source>
        <dbReference type="Proteomes" id="UP000236449"/>
    </source>
</evidence>
<keyword evidence="4" id="KW-1185">Reference proteome</keyword>
<dbReference type="EMBL" id="POSM01000006">
    <property type="protein sequence ID" value="PNI01880.1"/>
    <property type="molecule type" value="Genomic_DNA"/>
</dbReference>
<evidence type="ECO:0000313" key="1">
    <source>
        <dbReference type="EMBL" id="PNI01880.1"/>
    </source>
</evidence>
<protein>
    <recommendedName>
        <fullName evidence="5">Toxin CptA</fullName>
    </recommendedName>
</protein>
<reference evidence="3 4" key="1">
    <citation type="submission" date="2018-01" db="EMBL/GenBank/DDBJ databases">
        <title>Draft genome sequences of six Vibrio diazotrophicus strains isolated from deep-sea sediments of the Baltic Sea.</title>
        <authorList>
            <person name="Castillo D."/>
            <person name="Vandieken V."/>
            <person name="Chiang O."/>
            <person name="Middelboe M."/>
        </authorList>
    </citation>
    <scope>NUCLEOTIDE SEQUENCE [LARGE SCALE GENOMIC DNA]</scope>
    <source>
        <strain evidence="2 3">60.27F</strain>
        <strain evidence="1 4">65.10M</strain>
    </source>
</reference>
<evidence type="ECO:0000313" key="4">
    <source>
        <dbReference type="Proteomes" id="UP000236547"/>
    </source>
</evidence>
<sequence length="104" mass="12017">MVLIWAVIVSAIPLTASAWLLSLFILRPLSTFLPDSLHGSVEIGFDGYLKMNNQKQSFLSVSDLHSFAFLSFHARGKHWLLWRDSCEEVTYRQLLVRLKRKQEP</sequence>